<sequence length="208" mass="23054">MAALNNQLQVPGPGHPNWVVPNGRLIGSTGMLFANQTAADIYFEQYVDADPNIPNLRIAVICVSWGMSMIYLQENLAWFGLPAPPNPDNGWLPLPFAIAALDIQDHGIFPPEGANNVPLNVQAAQAGAAGNHIINGIAIPGYRLPWHRRVTVRRTNLLPLHYHQPKEREGHDPYVSPPPRRAAPKAYYIFRTLSYGSQVSNFRRIKPT</sequence>
<evidence type="ECO:0000313" key="2">
    <source>
        <dbReference type="Proteomes" id="UP001144978"/>
    </source>
</evidence>
<dbReference type="EMBL" id="JANSHE010002167">
    <property type="protein sequence ID" value="KAJ2994660.1"/>
    <property type="molecule type" value="Genomic_DNA"/>
</dbReference>
<name>A0ACC1PJY1_9APHY</name>
<dbReference type="Proteomes" id="UP001144978">
    <property type="component" value="Unassembled WGS sequence"/>
</dbReference>
<reference evidence="1" key="1">
    <citation type="submission" date="2022-08" db="EMBL/GenBank/DDBJ databases">
        <title>Genome Sequence of Pycnoporus sanguineus.</title>
        <authorList>
            <person name="Buettner E."/>
        </authorList>
    </citation>
    <scope>NUCLEOTIDE SEQUENCE</scope>
    <source>
        <strain evidence="1">CG-C14</strain>
    </source>
</reference>
<evidence type="ECO:0000313" key="1">
    <source>
        <dbReference type="EMBL" id="KAJ2994660.1"/>
    </source>
</evidence>
<accession>A0ACC1PJY1</accession>
<comment type="caution">
    <text evidence="1">The sequence shown here is derived from an EMBL/GenBank/DDBJ whole genome shotgun (WGS) entry which is preliminary data.</text>
</comment>
<keyword evidence="2" id="KW-1185">Reference proteome</keyword>
<gene>
    <name evidence="1" type="ORF">NUW54_g7511</name>
</gene>
<proteinExistence type="predicted"/>
<protein>
    <submittedName>
        <fullName evidence="1">Uncharacterized protein</fullName>
    </submittedName>
</protein>
<organism evidence="1 2">
    <name type="scientific">Trametes sanguinea</name>
    <dbReference type="NCBI Taxonomy" id="158606"/>
    <lineage>
        <taxon>Eukaryota</taxon>
        <taxon>Fungi</taxon>
        <taxon>Dikarya</taxon>
        <taxon>Basidiomycota</taxon>
        <taxon>Agaricomycotina</taxon>
        <taxon>Agaricomycetes</taxon>
        <taxon>Polyporales</taxon>
        <taxon>Polyporaceae</taxon>
        <taxon>Trametes</taxon>
    </lineage>
</organism>